<name>A0A8J6L8I3_TENMO</name>
<evidence type="ECO:0000256" key="2">
    <source>
        <dbReference type="ARBA" id="ARBA00023043"/>
    </source>
</evidence>
<comment type="caution">
    <text evidence="5">The sequence shown here is derived from an EMBL/GenBank/DDBJ whole genome shotgun (WGS) entry which is preliminary data.</text>
</comment>
<gene>
    <name evidence="5" type="ORF">GEV33_011959</name>
</gene>
<keyword evidence="6" id="KW-1185">Reference proteome</keyword>
<dbReference type="PROSITE" id="PS50088">
    <property type="entry name" value="ANK_REPEAT"/>
    <property type="match status" value="2"/>
</dbReference>
<organism evidence="5 6">
    <name type="scientific">Tenebrio molitor</name>
    <name type="common">Yellow mealworm beetle</name>
    <dbReference type="NCBI Taxonomy" id="7067"/>
    <lineage>
        <taxon>Eukaryota</taxon>
        <taxon>Metazoa</taxon>
        <taxon>Ecdysozoa</taxon>
        <taxon>Arthropoda</taxon>
        <taxon>Hexapoda</taxon>
        <taxon>Insecta</taxon>
        <taxon>Pterygota</taxon>
        <taxon>Neoptera</taxon>
        <taxon>Endopterygota</taxon>
        <taxon>Coleoptera</taxon>
        <taxon>Polyphaga</taxon>
        <taxon>Cucujiformia</taxon>
        <taxon>Tenebrionidae</taxon>
        <taxon>Tenebrio</taxon>
    </lineage>
</organism>
<dbReference type="EMBL" id="JABDTM020027235">
    <property type="protein sequence ID" value="KAH0810832.1"/>
    <property type="molecule type" value="Genomic_DNA"/>
</dbReference>
<feature type="repeat" description="ANK" evidence="3">
    <location>
        <begin position="140"/>
        <end position="172"/>
    </location>
</feature>
<evidence type="ECO:0000256" key="3">
    <source>
        <dbReference type="PROSITE-ProRule" id="PRU00023"/>
    </source>
</evidence>
<dbReference type="Gene3D" id="1.25.40.20">
    <property type="entry name" value="Ankyrin repeat-containing domain"/>
    <property type="match status" value="1"/>
</dbReference>
<dbReference type="InterPro" id="IPR002110">
    <property type="entry name" value="Ankyrin_rpt"/>
</dbReference>
<dbReference type="PROSITE" id="PS50297">
    <property type="entry name" value="ANK_REP_REGION"/>
    <property type="match status" value="2"/>
</dbReference>
<reference evidence="5" key="2">
    <citation type="submission" date="2021-08" db="EMBL/GenBank/DDBJ databases">
        <authorList>
            <person name="Eriksson T."/>
        </authorList>
    </citation>
    <scope>NUCLEOTIDE SEQUENCE</scope>
    <source>
        <strain evidence="5">Stoneville</strain>
        <tissue evidence="5">Whole head</tissue>
    </source>
</reference>
<sequence>MGNHFAKRSHFNNTPTVVHSDSEQNGFASHPVDPTFLSAAVIATINNNVGLLSSLFQLGLPLLDSRDNEGNTILHISVINESADIFDFLLNKTDVDVNAVNLYKCTALAAAVTTGVTHDKVSYILKLIKKGANVNAQDNLNFTPLHYACSYNLEKICHVLLENGSDVNVQNVLGETPLHIACQYASPEIIYMLLYYDADVSIPCAKGTIPLMVTGNVKMELRMTLYNYTFDKNMITMSLDTVIRAMILQWPLFSEMLNKVSDVTYDESSLQHLNDSLADIKPAHFKMFLKKFDYVFREMLLNCCTLTTYLTSVECMKRTTLEFVDFLYLLLGDEFVYDVIQNCCMSVLPVCSLVKIFHRNKFPLKILTELVCHMLSYGLTITSTDLNAVYVFYGRCELFQIMLHMKIEVFTKNTHCCALYDYEVIQKSIMPNFIYDVNLNIDKFLENPQTYLLMDLDVLLDYFALPKLKEFFLGDGSPPRQTSLKLMRLPSVPCLVELARNAARDHIIKTFKIKNSSQFYTLIKWLPINDIYKKILSFEMKLY</sequence>
<dbReference type="SUPFAM" id="SSF48403">
    <property type="entry name" value="Ankyrin repeat"/>
    <property type="match status" value="1"/>
</dbReference>
<dbReference type="AlphaFoldDB" id="A0A8J6L8I3"/>
<dbReference type="GO" id="GO:0005737">
    <property type="term" value="C:cytoplasm"/>
    <property type="evidence" value="ECO:0007669"/>
    <property type="project" value="TreeGrafter"/>
</dbReference>
<accession>A0A8J6L8I3</accession>
<protein>
    <submittedName>
        <fullName evidence="5">Uncharacterized protein</fullName>
    </submittedName>
</protein>
<dbReference type="Pfam" id="PF00023">
    <property type="entry name" value="Ank"/>
    <property type="match status" value="1"/>
</dbReference>
<feature type="repeat" description="ANK" evidence="3">
    <location>
        <begin position="173"/>
        <end position="205"/>
    </location>
</feature>
<reference evidence="5" key="1">
    <citation type="journal article" date="2020" name="J Insects Food Feed">
        <title>The yellow mealworm (Tenebrio molitor) genome: a resource for the emerging insects as food and feed industry.</title>
        <authorList>
            <person name="Eriksson T."/>
            <person name="Andere A."/>
            <person name="Kelstrup H."/>
            <person name="Emery V."/>
            <person name="Picard C."/>
        </authorList>
    </citation>
    <scope>NUCLEOTIDE SEQUENCE</scope>
    <source>
        <strain evidence="5">Stoneville</strain>
        <tissue evidence="5">Whole head</tissue>
    </source>
</reference>
<keyword evidence="2 3" id="KW-0040">ANK repeat</keyword>
<feature type="compositionally biased region" description="Basic residues" evidence="4">
    <location>
        <begin position="1"/>
        <end position="10"/>
    </location>
</feature>
<evidence type="ECO:0000256" key="1">
    <source>
        <dbReference type="ARBA" id="ARBA00022737"/>
    </source>
</evidence>
<dbReference type="Pfam" id="PF12796">
    <property type="entry name" value="Ank_2"/>
    <property type="match status" value="1"/>
</dbReference>
<keyword evidence="1" id="KW-0677">Repeat</keyword>
<dbReference type="PANTHER" id="PTHR24198:SF165">
    <property type="entry name" value="ANKYRIN REPEAT-CONTAINING PROTEIN-RELATED"/>
    <property type="match status" value="1"/>
</dbReference>
<dbReference type="SMART" id="SM00248">
    <property type="entry name" value="ANK"/>
    <property type="match status" value="4"/>
</dbReference>
<evidence type="ECO:0000313" key="5">
    <source>
        <dbReference type="EMBL" id="KAH0810832.1"/>
    </source>
</evidence>
<feature type="region of interest" description="Disordered" evidence="4">
    <location>
        <begin position="1"/>
        <end position="25"/>
    </location>
</feature>
<evidence type="ECO:0000256" key="4">
    <source>
        <dbReference type="SAM" id="MobiDB-lite"/>
    </source>
</evidence>
<evidence type="ECO:0000313" key="6">
    <source>
        <dbReference type="Proteomes" id="UP000719412"/>
    </source>
</evidence>
<dbReference type="InterPro" id="IPR036770">
    <property type="entry name" value="Ankyrin_rpt-contain_sf"/>
</dbReference>
<dbReference type="PANTHER" id="PTHR24198">
    <property type="entry name" value="ANKYRIN REPEAT AND PROTEIN KINASE DOMAIN-CONTAINING PROTEIN"/>
    <property type="match status" value="1"/>
</dbReference>
<feature type="compositionally biased region" description="Polar residues" evidence="4">
    <location>
        <begin position="11"/>
        <end position="25"/>
    </location>
</feature>
<proteinExistence type="predicted"/>
<dbReference type="Proteomes" id="UP000719412">
    <property type="component" value="Unassembled WGS sequence"/>
</dbReference>